<accession>A0ABS2YYJ5</accession>
<dbReference type="Pfam" id="PF04699">
    <property type="entry name" value="P16-Arc"/>
    <property type="match status" value="1"/>
</dbReference>
<sequence length="340" mass="38122">MAKNTLSSRFRKVDIDEYDENKFVDEQEEAAEQQGPDEAECFSPPIYKKGVIAPEYELVCLLISHASAPFPMESRTRQLQFEGNLGDMLSAFHVALRNPPVNTKNQAIKERAQGIVLKVLTSFKSSEIEQAVKSLDKNGVDLLMKYIYKGFEKPTENSSSILLQWHEKMNIHTWAAARFHTDGAKDEATTPYLHLVVCRSSSPNTNKRVRGEHEKVTLTGGCQRRKAERRCFVQTLLYHLINIPFVATEIEYSGATVQLKKLSALLQSTDKLNELRAELESVSVHCQPIMNTPTSFEAQSFTAVNVYNKVSDLLSCLKSFGFPIATSSCEDAKHNAAAKT</sequence>
<proteinExistence type="inferred from homology"/>
<name>A0ABS2YYJ5_POLSE</name>
<evidence type="ECO:0000313" key="7">
    <source>
        <dbReference type="Proteomes" id="UP001166052"/>
    </source>
</evidence>
<evidence type="ECO:0000256" key="1">
    <source>
        <dbReference type="ARBA" id="ARBA00004245"/>
    </source>
</evidence>
<feature type="non-terminal residue" evidence="6">
    <location>
        <position position="340"/>
    </location>
</feature>
<dbReference type="EMBL" id="JAAWVN010014335">
    <property type="protein sequence ID" value="MBN3291860.1"/>
    <property type="molecule type" value="Genomic_DNA"/>
</dbReference>
<dbReference type="InterPro" id="IPR006789">
    <property type="entry name" value="ARPC5"/>
</dbReference>
<evidence type="ECO:0000256" key="4">
    <source>
        <dbReference type="ARBA" id="ARBA00023212"/>
    </source>
</evidence>
<gene>
    <name evidence="6" type="primary">Arpc5l</name>
    <name evidence="6" type="ORF">GTO92_0020495</name>
</gene>
<evidence type="ECO:0000313" key="6">
    <source>
        <dbReference type="EMBL" id="MBN3291860.1"/>
    </source>
</evidence>
<feature type="non-terminal residue" evidence="6">
    <location>
        <position position="1"/>
    </location>
</feature>
<keyword evidence="4 5" id="KW-0206">Cytoskeleton</keyword>
<dbReference type="SUPFAM" id="SSF69103">
    <property type="entry name" value="Arp2/3 complex 16 kDa subunit ARPC5"/>
    <property type="match status" value="2"/>
</dbReference>
<comment type="similarity">
    <text evidence="2 5">Belongs to the ARPC5 family.</text>
</comment>
<dbReference type="InterPro" id="IPR036743">
    <property type="entry name" value="ARPC5_sf"/>
</dbReference>
<comment type="function">
    <text evidence="5">Functions as component of the Arp2/3 complex which is involved in regulation of actin polymerization and together with an activating nucleation-promoting factor (NPF) mediates the formation of branched actin networks. Arp2/3 complex plays a critical role in the control of cell morphogenesis via the modulation of cell polarity development.</text>
</comment>
<keyword evidence="7" id="KW-1185">Reference proteome</keyword>
<dbReference type="PANTHER" id="PTHR12644">
    <property type="entry name" value="ARP2/3 COMPLEX 16 KD SUBUNIT P16-ARC"/>
    <property type="match status" value="1"/>
</dbReference>
<protein>
    <recommendedName>
        <fullName evidence="5">Actin-related protein 2/3 complex subunit 5</fullName>
    </recommendedName>
</protein>
<organism evidence="6 7">
    <name type="scientific">Polypterus senegalus</name>
    <name type="common">Senegal bichir</name>
    <dbReference type="NCBI Taxonomy" id="55291"/>
    <lineage>
        <taxon>Eukaryota</taxon>
        <taxon>Metazoa</taxon>
        <taxon>Chordata</taxon>
        <taxon>Craniata</taxon>
        <taxon>Vertebrata</taxon>
        <taxon>Euteleostomi</taxon>
        <taxon>Actinopterygii</taxon>
        <taxon>Polypteriformes</taxon>
        <taxon>Polypteridae</taxon>
        <taxon>Polypterus</taxon>
    </lineage>
</organism>
<dbReference type="Proteomes" id="UP001166052">
    <property type="component" value="Unassembled WGS sequence"/>
</dbReference>
<evidence type="ECO:0000256" key="3">
    <source>
        <dbReference type="ARBA" id="ARBA00022490"/>
    </source>
</evidence>
<reference evidence="6" key="1">
    <citation type="journal article" date="2021" name="Cell">
        <title>Tracing the genetic footprints of vertebrate landing in non-teleost ray-finned fishes.</title>
        <authorList>
            <person name="Bi X."/>
            <person name="Wang K."/>
            <person name="Yang L."/>
            <person name="Pan H."/>
            <person name="Jiang H."/>
            <person name="Wei Q."/>
            <person name="Fang M."/>
            <person name="Yu H."/>
            <person name="Zhu C."/>
            <person name="Cai Y."/>
            <person name="He Y."/>
            <person name="Gan X."/>
            <person name="Zeng H."/>
            <person name="Yu D."/>
            <person name="Zhu Y."/>
            <person name="Jiang H."/>
            <person name="Qiu Q."/>
            <person name="Yang H."/>
            <person name="Zhang Y.E."/>
            <person name="Wang W."/>
            <person name="Zhu M."/>
            <person name="He S."/>
            <person name="Zhang G."/>
        </authorList>
    </citation>
    <scope>NUCLEOTIDE SEQUENCE</scope>
    <source>
        <strain evidence="6">Bchr_001</strain>
    </source>
</reference>
<comment type="subcellular location">
    <subcellularLocation>
        <location evidence="1">Cytoplasm</location>
        <location evidence="1">Cytoskeleton</location>
    </subcellularLocation>
</comment>
<keyword evidence="3" id="KW-0963">Cytoplasm</keyword>
<evidence type="ECO:0000256" key="2">
    <source>
        <dbReference type="ARBA" id="ARBA00006084"/>
    </source>
</evidence>
<comment type="caution">
    <text evidence="6">The sequence shown here is derived from an EMBL/GenBank/DDBJ whole genome shotgun (WGS) entry which is preliminary data.</text>
</comment>
<dbReference type="Gene3D" id="1.25.40.190">
    <property type="entry name" value="Actin-related protein 2/3 complex subunit 5"/>
    <property type="match status" value="1"/>
</dbReference>
<evidence type="ECO:0000256" key="5">
    <source>
        <dbReference type="RuleBase" id="RU004301"/>
    </source>
</evidence>